<comment type="function">
    <text evidence="9">Thiol-specific peroxidase that catalyzes the reduction of hydrogen peroxide and organic hydroperoxides to water and alcohols, respectively.</text>
</comment>
<comment type="caution">
    <text evidence="12">The sequence shown here is derived from an EMBL/GenBank/DDBJ whole genome shotgun (WGS) entry which is preliminary data.</text>
</comment>
<dbReference type="PIRSF" id="PIRSF000239">
    <property type="entry name" value="AHPC"/>
    <property type="match status" value="1"/>
</dbReference>
<evidence type="ECO:0000256" key="1">
    <source>
        <dbReference type="ARBA" id="ARBA00009796"/>
    </source>
</evidence>
<dbReference type="InterPro" id="IPR050217">
    <property type="entry name" value="Peroxiredoxin"/>
</dbReference>
<evidence type="ECO:0000256" key="5">
    <source>
        <dbReference type="ARBA" id="ARBA00023002"/>
    </source>
</evidence>
<evidence type="ECO:0000256" key="2">
    <source>
        <dbReference type="ARBA" id="ARBA00013017"/>
    </source>
</evidence>
<dbReference type="SUPFAM" id="SSF52833">
    <property type="entry name" value="Thioredoxin-like"/>
    <property type="match status" value="1"/>
</dbReference>
<dbReference type="OrthoDB" id="185659at2759"/>
<sequence>MPPKRKAQDEPEAKKAKIEVEEVAPVIARIGKPAPQFKTQAVVNKAFKEIQLSDYVGKWVVLFFYPLDFTFVCPTEIIAYSEAAEEFRKINTEIIGCSIDSKFSHLAWINQSRDNGGLGEMKIPLLADVTKEISTAYGVLKEDEGIAYRGTFIIDPKQNLRQITINDLDIGRSIDELKRLIDAFQFHEEHGDVCPMNWKKGAKSMVADVEKSKEYFKAVNK</sequence>
<evidence type="ECO:0000313" key="12">
    <source>
        <dbReference type="EMBL" id="ORY42590.1"/>
    </source>
</evidence>
<evidence type="ECO:0000256" key="8">
    <source>
        <dbReference type="ARBA" id="ARBA00049091"/>
    </source>
</evidence>
<gene>
    <name evidence="12" type="ORF">BCR33DRAFT_698638</name>
</gene>
<dbReference type="GO" id="GO:0008379">
    <property type="term" value="F:thioredoxin peroxidase activity"/>
    <property type="evidence" value="ECO:0007669"/>
    <property type="project" value="TreeGrafter"/>
</dbReference>
<dbReference type="GO" id="GO:0045454">
    <property type="term" value="P:cell redox homeostasis"/>
    <property type="evidence" value="ECO:0007669"/>
    <property type="project" value="TreeGrafter"/>
</dbReference>
<proteinExistence type="inferred from homology"/>
<dbReference type="PROSITE" id="PS51352">
    <property type="entry name" value="THIOREDOXIN_2"/>
    <property type="match status" value="1"/>
</dbReference>
<keyword evidence="4 9" id="KW-0049">Antioxidant</keyword>
<keyword evidence="3 9" id="KW-0575">Peroxidase</keyword>
<dbReference type="PANTHER" id="PTHR10681">
    <property type="entry name" value="THIOREDOXIN PEROXIDASE"/>
    <property type="match status" value="1"/>
</dbReference>
<dbReference type="CDD" id="cd03015">
    <property type="entry name" value="PRX_Typ2cys"/>
    <property type="match status" value="1"/>
</dbReference>
<dbReference type="GO" id="GO:0042744">
    <property type="term" value="P:hydrogen peroxide catabolic process"/>
    <property type="evidence" value="ECO:0007669"/>
    <property type="project" value="TreeGrafter"/>
</dbReference>
<comment type="catalytic activity">
    <reaction evidence="8">
        <text>a hydroperoxide + [thioredoxin]-dithiol = an alcohol + [thioredoxin]-disulfide + H2O</text>
        <dbReference type="Rhea" id="RHEA:62620"/>
        <dbReference type="Rhea" id="RHEA-COMP:10698"/>
        <dbReference type="Rhea" id="RHEA-COMP:10700"/>
        <dbReference type="ChEBI" id="CHEBI:15377"/>
        <dbReference type="ChEBI" id="CHEBI:29950"/>
        <dbReference type="ChEBI" id="CHEBI:30879"/>
        <dbReference type="ChEBI" id="CHEBI:35924"/>
        <dbReference type="ChEBI" id="CHEBI:50058"/>
        <dbReference type="EC" id="1.11.1.24"/>
    </reaction>
</comment>
<dbReference type="EMBL" id="MCGO01000028">
    <property type="protein sequence ID" value="ORY42590.1"/>
    <property type="molecule type" value="Genomic_DNA"/>
</dbReference>
<dbReference type="InterPro" id="IPR024706">
    <property type="entry name" value="Peroxiredoxin_AhpC-typ"/>
</dbReference>
<feature type="active site" description="Cysteine sulfenic acid (-SOH) intermediate; for peroxidase activity" evidence="10">
    <location>
        <position position="73"/>
    </location>
</feature>
<accession>A0A1Y2C6C5</accession>
<name>A0A1Y2C6C5_9FUNG</name>
<dbReference type="FunFam" id="3.40.30.10:FF:000003">
    <property type="entry name" value="Peroxiredoxin 1"/>
    <property type="match status" value="1"/>
</dbReference>
<feature type="domain" description="Thioredoxin" evidence="11">
    <location>
        <begin position="28"/>
        <end position="186"/>
    </location>
</feature>
<dbReference type="Proteomes" id="UP000193642">
    <property type="component" value="Unassembled WGS sequence"/>
</dbReference>
<dbReference type="InterPro" id="IPR000866">
    <property type="entry name" value="AhpC/TSA"/>
</dbReference>
<dbReference type="GO" id="GO:0006979">
    <property type="term" value="P:response to oxidative stress"/>
    <property type="evidence" value="ECO:0007669"/>
    <property type="project" value="TreeGrafter"/>
</dbReference>
<keyword evidence="5 9" id="KW-0560">Oxidoreductase</keyword>
<comment type="similarity">
    <text evidence="1">Belongs to the peroxiredoxin family. AhpC/Prx1 subfamily.</text>
</comment>
<dbReference type="Pfam" id="PF10417">
    <property type="entry name" value="1-cysPrx_C"/>
    <property type="match status" value="1"/>
</dbReference>
<protein>
    <recommendedName>
        <fullName evidence="2">thioredoxin-dependent peroxiredoxin</fullName>
        <ecNumber evidence="2">1.11.1.24</ecNumber>
    </recommendedName>
</protein>
<dbReference type="EC" id="1.11.1.24" evidence="2"/>
<dbReference type="InterPro" id="IPR036249">
    <property type="entry name" value="Thioredoxin-like_sf"/>
</dbReference>
<evidence type="ECO:0000259" key="11">
    <source>
        <dbReference type="PROSITE" id="PS51352"/>
    </source>
</evidence>
<dbReference type="GO" id="GO:0005829">
    <property type="term" value="C:cytosol"/>
    <property type="evidence" value="ECO:0007669"/>
    <property type="project" value="TreeGrafter"/>
</dbReference>
<dbReference type="Gene3D" id="3.40.30.10">
    <property type="entry name" value="Glutaredoxin"/>
    <property type="match status" value="1"/>
</dbReference>
<evidence type="ECO:0000256" key="3">
    <source>
        <dbReference type="ARBA" id="ARBA00022559"/>
    </source>
</evidence>
<dbReference type="Pfam" id="PF00578">
    <property type="entry name" value="AhpC-TSA"/>
    <property type="match status" value="1"/>
</dbReference>
<dbReference type="InterPro" id="IPR013766">
    <property type="entry name" value="Thioredoxin_domain"/>
</dbReference>
<dbReference type="AlphaFoldDB" id="A0A1Y2C6C5"/>
<keyword evidence="6" id="KW-1015">Disulfide bond</keyword>
<keyword evidence="13" id="KW-1185">Reference proteome</keyword>
<evidence type="ECO:0000256" key="10">
    <source>
        <dbReference type="PIRSR" id="PIRSR000239-1"/>
    </source>
</evidence>
<evidence type="ECO:0000256" key="9">
    <source>
        <dbReference type="PIRNR" id="PIRNR000239"/>
    </source>
</evidence>
<dbReference type="InterPro" id="IPR019479">
    <property type="entry name" value="Peroxiredoxin_C"/>
</dbReference>
<reference evidence="12 13" key="1">
    <citation type="submission" date="2016-07" db="EMBL/GenBank/DDBJ databases">
        <title>Pervasive Adenine N6-methylation of Active Genes in Fungi.</title>
        <authorList>
            <consortium name="DOE Joint Genome Institute"/>
            <person name="Mondo S.J."/>
            <person name="Dannebaum R.O."/>
            <person name="Kuo R.C."/>
            <person name="Labutti K."/>
            <person name="Haridas S."/>
            <person name="Kuo A."/>
            <person name="Salamov A."/>
            <person name="Ahrendt S.R."/>
            <person name="Lipzen A."/>
            <person name="Sullivan W."/>
            <person name="Andreopoulos W.B."/>
            <person name="Clum A."/>
            <person name="Lindquist E."/>
            <person name="Daum C."/>
            <person name="Ramamoorthy G.K."/>
            <person name="Gryganskyi A."/>
            <person name="Culley D."/>
            <person name="Magnuson J.K."/>
            <person name="James T.Y."/>
            <person name="O'Malley M.A."/>
            <person name="Stajich J.E."/>
            <person name="Spatafora J.W."/>
            <person name="Visel A."/>
            <person name="Grigoriev I.V."/>
        </authorList>
    </citation>
    <scope>NUCLEOTIDE SEQUENCE [LARGE SCALE GENOMIC DNA]</scope>
    <source>
        <strain evidence="12 13">JEL800</strain>
    </source>
</reference>
<organism evidence="12 13">
    <name type="scientific">Rhizoclosmatium globosum</name>
    <dbReference type="NCBI Taxonomy" id="329046"/>
    <lineage>
        <taxon>Eukaryota</taxon>
        <taxon>Fungi</taxon>
        <taxon>Fungi incertae sedis</taxon>
        <taxon>Chytridiomycota</taxon>
        <taxon>Chytridiomycota incertae sedis</taxon>
        <taxon>Chytridiomycetes</taxon>
        <taxon>Chytridiales</taxon>
        <taxon>Chytriomycetaceae</taxon>
        <taxon>Rhizoclosmatium</taxon>
    </lineage>
</organism>
<evidence type="ECO:0000256" key="6">
    <source>
        <dbReference type="ARBA" id="ARBA00023157"/>
    </source>
</evidence>
<evidence type="ECO:0000256" key="7">
    <source>
        <dbReference type="ARBA" id="ARBA00023284"/>
    </source>
</evidence>
<keyword evidence="7 9" id="KW-0676">Redox-active center</keyword>
<dbReference type="GO" id="GO:0033554">
    <property type="term" value="P:cellular response to stress"/>
    <property type="evidence" value="ECO:0007669"/>
    <property type="project" value="TreeGrafter"/>
</dbReference>
<dbReference type="PANTHER" id="PTHR10681:SF171">
    <property type="entry name" value="PEROXIREDOXIN 4"/>
    <property type="match status" value="1"/>
</dbReference>
<evidence type="ECO:0000313" key="13">
    <source>
        <dbReference type="Proteomes" id="UP000193642"/>
    </source>
</evidence>
<dbReference type="STRING" id="329046.A0A1Y2C6C5"/>
<evidence type="ECO:0000256" key="4">
    <source>
        <dbReference type="ARBA" id="ARBA00022862"/>
    </source>
</evidence>